<dbReference type="PANTHER" id="PTHR30563:SF0">
    <property type="entry name" value="DNA RECOMBINATION PROTEIN RMUC"/>
    <property type="match status" value="1"/>
</dbReference>
<proteinExistence type="inferred from homology"/>
<dbReference type="PANTHER" id="PTHR30563">
    <property type="entry name" value="DNA RECOMBINATION PROTEIN RMUC"/>
    <property type="match status" value="1"/>
</dbReference>
<accession>A0A9D1AIW6</accession>
<dbReference type="Proteomes" id="UP000824179">
    <property type="component" value="Unassembled WGS sequence"/>
</dbReference>
<evidence type="ECO:0000256" key="4">
    <source>
        <dbReference type="ARBA" id="ARBA00023172"/>
    </source>
</evidence>
<keyword evidence="6" id="KW-1133">Transmembrane helix</keyword>
<reference evidence="7" key="1">
    <citation type="submission" date="2020-10" db="EMBL/GenBank/DDBJ databases">
        <authorList>
            <person name="Gilroy R."/>
        </authorList>
    </citation>
    <scope>NUCLEOTIDE SEQUENCE</scope>
    <source>
        <strain evidence="7">ChiW25-3613</strain>
    </source>
</reference>
<protein>
    <submittedName>
        <fullName evidence="7">DNA recombination protein RmuC</fullName>
    </submittedName>
</protein>
<evidence type="ECO:0000256" key="3">
    <source>
        <dbReference type="ARBA" id="ARBA00023054"/>
    </source>
</evidence>
<keyword evidence="4" id="KW-0233">DNA recombination</keyword>
<name>A0A9D1AIW6_9FIRM</name>
<evidence type="ECO:0000256" key="2">
    <source>
        <dbReference type="ARBA" id="ARBA00009840"/>
    </source>
</evidence>
<dbReference type="AlphaFoldDB" id="A0A9D1AIW6"/>
<comment type="similarity">
    <text evidence="2">Belongs to the RmuC family.</text>
</comment>
<feature type="transmembrane region" description="Helical" evidence="6">
    <location>
        <begin position="6"/>
        <end position="25"/>
    </location>
</feature>
<evidence type="ECO:0000256" key="6">
    <source>
        <dbReference type="SAM" id="Phobius"/>
    </source>
</evidence>
<keyword evidence="6" id="KW-0812">Transmembrane</keyword>
<organism evidence="7 8">
    <name type="scientific">Candidatus Coproplasma stercoripullorum</name>
    <dbReference type="NCBI Taxonomy" id="2840751"/>
    <lineage>
        <taxon>Bacteria</taxon>
        <taxon>Bacillati</taxon>
        <taxon>Bacillota</taxon>
        <taxon>Clostridia</taxon>
        <taxon>Eubacteriales</taxon>
        <taxon>Candidatus Coproplasma</taxon>
    </lineage>
</organism>
<dbReference type="EMBL" id="DVHB01000111">
    <property type="protein sequence ID" value="HIR40001.1"/>
    <property type="molecule type" value="Genomic_DNA"/>
</dbReference>
<comment type="function">
    <text evidence="1">Involved in DNA recombination.</text>
</comment>
<evidence type="ECO:0000256" key="1">
    <source>
        <dbReference type="ARBA" id="ARBA00003416"/>
    </source>
</evidence>
<feature type="coiled-coil region" evidence="5">
    <location>
        <begin position="332"/>
        <end position="359"/>
    </location>
</feature>
<gene>
    <name evidence="7" type="ORF">IAB90_06435</name>
</gene>
<keyword evidence="6" id="KW-0472">Membrane</keyword>
<evidence type="ECO:0000313" key="8">
    <source>
        <dbReference type="Proteomes" id="UP000824179"/>
    </source>
</evidence>
<dbReference type="InterPro" id="IPR003798">
    <property type="entry name" value="DNA_recombination_RmuC"/>
</dbReference>
<evidence type="ECO:0000256" key="5">
    <source>
        <dbReference type="SAM" id="Coils"/>
    </source>
</evidence>
<keyword evidence="3 5" id="KW-0175">Coiled coil</keyword>
<dbReference type="GO" id="GO:0006310">
    <property type="term" value="P:DNA recombination"/>
    <property type="evidence" value="ECO:0007669"/>
    <property type="project" value="UniProtKB-KW"/>
</dbReference>
<comment type="caution">
    <text evidence="7">The sequence shown here is derived from an EMBL/GenBank/DDBJ whole genome shotgun (WGS) entry which is preliminary data.</text>
</comment>
<reference evidence="7" key="2">
    <citation type="journal article" date="2021" name="PeerJ">
        <title>Extensive microbial diversity within the chicken gut microbiome revealed by metagenomics and culture.</title>
        <authorList>
            <person name="Gilroy R."/>
            <person name="Ravi A."/>
            <person name="Getino M."/>
            <person name="Pursley I."/>
            <person name="Horton D.L."/>
            <person name="Alikhan N.F."/>
            <person name="Baker D."/>
            <person name="Gharbi K."/>
            <person name="Hall N."/>
            <person name="Watson M."/>
            <person name="Adriaenssens E.M."/>
            <person name="Foster-Nyarko E."/>
            <person name="Jarju S."/>
            <person name="Secka A."/>
            <person name="Antonio M."/>
            <person name="Oren A."/>
            <person name="Chaudhuri R.R."/>
            <person name="La Ragione R."/>
            <person name="Hildebrand F."/>
            <person name="Pallen M.J."/>
        </authorList>
    </citation>
    <scope>NUCLEOTIDE SEQUENCE</scope>
    <source>
        <strain evidence="7">ChiW25-3613</strain>
    </source>
</reference>
<dbReference type="Pfam" id="PF02646">
    <property type="entry name" value="RmuC"/>
    <property type="match status" value="1"/>
</dbReference>
<evidence type="ECO:0000313" key="7">
    <source>
        <dbReference type="EMBL" id="HIR40001.1"/>
    </source>
</evidence>
<sequence length="381" mass="42046">MTDILIIIAIVVGAACLVATIFVGLKVKNSSAAQNEKWLEEISRELIKLEAASGEASRLVQAQEARINDLKKKLDDDLKYISDSTARGVENIRIMVEEKLSATLDGKLSQSYSVINQQLEKVYRGIGEVNSLAASVTDIKKLFSNVKLRGTWGEVQLGALLSQMLAPNQYASSVKVDARSDGMVDFAVRLPSRDERTVWLPIDSKFPIEEYARLVDAADREQANAALKRLAQAVKLQADSIASKYIFPPSTTDFAVMYLPLEGLYAEITKLPELDGYLRKRRVLACGPTNLSALLSTLQTGFKTVAIEKRSGELWQLLSAFKVQFDKFTAILEKTGKKLQEAQNTIEEAGRRTRTISNKLRTVADIGEDEAENLLSDGDGE</sequence>